<feature type="domain" description="Homeobox" evidence="1">
    <location>
        <begin position="12"/>
        <end position="78"/>
    </location>
</feature>
<protein>
    <recommendedName>
        <fullName evidence="1">Homeobox domain-containing protein</fullName>
    </recommendedName>
</protein>
<accession>A0AAD4QBP2</accession>
<sequence length="431" mass="45559">MSSCSRRPKPSSKRGESSLPVEDWQLRILWEWQQKQPPTHPSLEQRRSLAAQTGLNIKWISSWFKKANVVSKKKTGAAAKGAPSATPIVAAAAHESGSPKLEGLAEAIEPNSTRAPPSAGEDPFLLYHSDVGGNAVSECVRPSIARKNRSSIRELSGAADLALVPDSDLQTDRDHLVPYSSSHGARLVRVSESPSALLHSQRIVNSCGTGLSNEFASSLTHASSPSNLLLGSQPPSSCGSHTSHESIQIHATLGGSQSAVPVYPKHHDATHDSGPASAFLHHDCSVPTLVASQPSLVPLPSIYGLLFDRGEFSIGGHNSTLCGSLLSPPGGEPGVAAASSLASATPVSFLATWEDVLTLERSARSSFVRNLLRTRQAQSPDVILIGQSDHGASLTLMSSGRLSVKTSRRGLMRLFGLARTQRPNSSQACAI</sequence>
<dbReference type="SUPFAM" id="SSF46689">
    <property type="entry name" value="Homeodomain-like"/>
    <property type="match status" value="1"/>
</dbReference>
<organism evidence="2 3">
    <name type="scientific">Lactarius akahatsu</name>
    <dbReference type="NCBI Taxonomy" id="416441"/>
    <lineage>
        <taxon>Eukaryota</taxon>
        <taxon>Fungi</taxon>
        <taxon>Dikarya</taxon>
        <taxon>Basidiomycota</taxon>
        <taxon>Agaricomycotina</taxon>
        <taxon>Agaricomycetes</taxon>
        <taxon>Russulales</taxon>
        <taxon>Russulaceae</taxon>
        <taxon>Lactarius</taxon>
    </lineage>
</organism>
<dbReference type="EMBL" id="JAKELL010000005">
    <property type="protein sequence ID" value="KAH8998612.1"/>
    <property type="molecule type" value="Genomic_DNA"/>
</dbReference>
<evidence type="ECO:0000313" key="3">
    <source>
        <dbReference type="Proteomes" id="UP001201163"/>
    </source>
</evidence>
<comment type="caution">
    <text evidence="2">The sequence shown here is derived from an EMBL/GenBank/DDBJ whole genome shotgun (WGS) entry which is preliminary data.</text>
</comment>
<dbReference type="GO" id="GO:0003677">
    <property type="term" value="F:DNA binding"/>
    <property type="evidence" value="ECO:0007669"/>
    <property type="project" value="InterPro"/>
</dbReference>
<evidence type="ECO:0000313" key="2">
    <source>
        <dbReference type="EMBL" id="KAH8998612.1"/>
    </source>
</evidence>
<dbReference type="SMART" id="SM00389">
    <property type="entry name" value="HOX"/>
    <property type="match status" value="1"/>
</dbReference>
<dbReference type="Proteomes" id="UP001201163">
    <property type="component" value="Unassembled WGS sequence"/>
</dbReference>
<dbReference type="AlphaFoldDB" id="A0AAD4QBP2"/>
<keyword evidence="3" id="KW-1185">Reference proteome</keyword>
<dbReference type="InterPro" id="IPR009057">
    <property type="entry name" value="Homeodomain-like_sf"/>
</dbReference>
<dbReference type="CDD" id="cd00086">
    <property type="entry name" value="homeodomain"/>
    <property type="match status" value="1"/>
</dbReference>
<gene>
    <name evidence="2" type="ORF">EDB92DRAFT_1836179</name>
</gene>
<reference evidence="2" key="1">
    <citation type="submission" date="2022-01" db="EMBL/GenBank/DDBJ databases">
        <title>Comparative genomics reveals a dynamic genome evolution in the ectomycorrhizal milk-cap (Lactarius) mushrooms.</title>
        <authorList>
            <consortium name="DOE Joint Genome Institute"/>
            <person name="Lebreton A."/>
            <person name="Tang N."/>
            <person name="Kuo A."/>
            <person name="LaButti K."/>
            <person name="Drula E."/>
            <person name="Barry K."/>
            <person name="Clum A."/>
            <person name="Lipzen A."/>
            <person name="Mousain D."/>
            <person name="Ng V."/>
            <person name="Wang R."/>
            <person name="Wang X."/>
            <person name="Dai Y."/>
            <person name="Henrissat B."/>
            <person name="Grigoriev I.V."/>
            <person name="Guerin-Laguette A."/>
            <person name="Yu F."/>
            <person name="Martin F.M."/>
        </authorList>
    </citation>
    <scope>NUCLEOTIDE SEQUENCE</scope>
    <source>
        <strain evidence="2">QP</strain>
    </source>
</reference>
<evidence type="ECO:0000259" key="1">
    <source>
        <dbReference type="SMART" id="SM00389"/>
    </source>
</evidence>
<name>A0AAD4QBP2_9AGAM</name>
<dbReference type="InterPro" id="IPR001356">
    <property type="entry name" value="HD"/>
</dbReference>
<proteinExistence type="predicted"/>
<dbReference type="Gene3D" id="1.10.10.60">
    <property type="entry name" value="Homeodomain-like"/>
    <property type="match status" value="1"/>
</dbReference>